<dbReference type="EMBL" id="VLKF01000001">
    <property type="protein sequence ID" value="TWH71970.1"/>
    <property type="molecule type" value="Genomic_DNA"/>
</dbReference>
<keyword evidence="2" id="KW-1185">Reference proteome</keyword>
<dbReference type="Gene3D" id="1.20.910.10">
    <property type="entry name" value="Heme oxygenase-like"/>
    <property type="match status" value="1"/>
</dbReference>
<proteinExistence type="predicted"/>
<dbReference type="InterPro" id="IPR016084">
    <property type="entry name" value="Haem_Oase-like_multi-hlx"/>
</dbReference>
<accession>A0A562ILZ3</accession>
<dbReference type="AlphaFoldDB" id="A0A562ILZ3"/>
<evidence type="ECO:0000313" key="2">
    <source>
        <dbReference type="Proteomes" id="UP000321490"/>
    </source>
</evidence>
<protein>
    <submittedName>
        <fullName evidence="1">Heme oxygenase</fullName>
    </submittedName>
</protein>
<gene>
    <name evidence="1" type="ORF">JD78_00471</name>
</gene>
<reference evidence="1 2" key="1">
    <citation type="submission" date="2019-07" db="EMBL/GenBank/DDBJ databases">
        <title>R&amp;d 2014.</title>
        <authorList>
            <person name="Klenk H.-P."/>
        </authorList>
    </citation>
    <scope>NUCLEOTIDE SEQUENCE [LARGE SCALE GENOMIC DNA]</scope>
    <source>
        <strain evidence="1 2">DSM 45764</strain>
    </source>
</reference>
<name>A0A562ILZ3_9ACTN</name>
<sequence length="224" mass="23726">MLDDGNRMADDGDVLRRLRTETATEHRAVEDALDLLDPELTRARLVTALTRMHGFWCAAEAGLDAWAAAEPADATRVGWSRRRRSHLFAADLAELDAPATPVDQPHLPPVAGTDTALGRLYVLEGSSLGGVFIDRHLATLPHVAAPGALRAFSPYGAETGAMWHAFRSATRERVAGGGDAERVVASARETFGALAVWCGAVAAEQGDSGSALPRAHVRGSEVTA</sequence>
<organism evidence="1 2">
    <name type="scientific">Modestobacter roseus</name>
    <dbReference type="NCBI Taxonomy" id="1181884"/>
    <lineage>
        <taxon>Bacteria</taxon>
        <taxon>Bacillati</taxon>
        <taxon>Actinomycetota</taxon>
        <taxon>Actinomycetes</taxon>
        <taxon>Geodermatophilales</taxon>
        <taxon>Geodermatophilaceae</taxon>
        <taxon>Modestobacter</taxon>
    </lineage>
</organism>
<evidence type="ECO:0000313" key="1">
    <source>
        <dbReference type="EMBL" id="TWH71970.1"/>
    </source>
</evidence>
<dbReference type="Proteomes" id="UP000321490">
    <property type="component" value="Unassembled WGS sequence"/>
</dbReference>
<comment type="caution">
    <text evidence="1">The sequence shown here is derived from an EMBL/GenBank/DDBJ whole genome shotgun (WGS) entry which is preliminary data.</text>
</comment>
<dbReference type="SUPFAM" id="SSF48613">
    <property type="entry name" value="Heme oxygenase-like"/>
    <property type="match status" value="1"/>
</dbReference>
<dbReference type="CDD" id="cd19166">
    <property type="entry name" value="HemeO-bac"/>
    <property type="match status" value="1"/>
</dbReference>